<reference evidence="2 3" key="1">
    <citation type="submission" date="2016-11" db="EMBL/GenBank/DDBJ databases">
        <authorList>
            <person name="Jaros S."/>
            <person name="Januszkiewicz K."/>
            <person name="Wedrychowicz H."/>
        </authorList>
    </citation>
    <scope>NUCLEOTIDE SEQUENCE [LARGE SCALE GENOMIC DNA]</scope>
    <source>
        <strain evidence="2 3">DSM 16917</strain>
    </source>
</reference>
<sequence length="129" mass="13731">MKKILALVAALTLPAVVTPAHAELGLGYQLGSQEGVSLGVNRWDVGVGIDKFSLSLDRRFSTREFPNLYFGLGGQVEDSNGTQVGLRGKVGLSARAGIAELFGEAVPTATFGDNGDLELNYALGFRIWF</sequence>
<name>A0A1M5ZLU0_9GAMM</name>
<gene>
    <name evidence="2" type="ORF">SAMN02745129_0388</name>
</gene>
<dbReference type="OrthoDB" id="6399882at2"/>
<feature type="chain" id="PRO_5009915488" description="Outer membrane protein beta-barrel domain-containing protein" evidence="1">
    <location>
        <begin position="23"/>
        <end position="129"/>
    </location>
</feature>
<organism evidence="2 3">
    <name type="scientific">Ferrimonas marina</name>
    <dbReference type="NCBI Taxonomy" id="299255"/>
    <lineage>
        <taxon>Bacteria</taxon>
        <taxon>Pseudomonadati</taxon>
        <taxon>Pseudomonadota</taxon>
        <taxon>Gammaproteobacteria</taxon>
        <taxon>Alteromonadales</taxon>
        <taxon>Ferrimonadaceae</taxon>
        <taxon>Ferrimonas</taxon>
    </lineage>
</organism>
<dbReference type="STRING" id="299255.SAMN02745129_0388"/>
<keyword evidence="1" id="KW-0732">Signal</keyword>
<protein>
    <recommendedName>
        <fullName evidence="4">Outer membrane protein beta-barrel domain-containing protein</fullName>
    </recommendedName>
</protein>
<dbReference type="RefSeq" id="WP_067665308.1">
    <property type="nucleotide sequence ID" value="NZ_FQXG01000013.1"/>
</dbReference>
<keyword evidence="3" id="KW-1185">Reference proteome</keyword>
<evidence type="ECO:0000256" key="1">
    <source>
        <dbReference type="SAM" id="SignalP"/>
    </source>
</evidence>
<dbReference type="EMBL" id="FQXG01000013">
    <property type="protein sequence ID" value="SHI24893.1"/>
    <property type="molecule type" value="Genomic_DNA"/>
</dbReference>
<accession>A0A1M5ZLU0</accession>
<dbReference type="AlphaFoldDB" id="A0A1M5ZLU0"/>
<evidence type="ECO:0000313" key="3">
    <source>
        <dbReference type="Proteomes" id="UP000184268"/>
    </source>
</evidence>
<evidence type="ECO:0008006" key="4">
    <source>
        <dbReference type="Google" id="ProtNLM"/>
    </source>
</evidence>
<proteinExistence type="predicted"/>
<dbReference type="Proteomes" id="UP000184268">
    <property type="component" value="Unassembled WGS sequence"/>
</dbReference>
<evidence type="ECO:0000313" key="2">
    <source>
        <dbReference type="EMBL" id="SHI24893.1"/>
    </source>
</evidence>
<feature type="signal peptide" evidence="1">
    <location>
        <begin position="1"/>
        <end position="22"/>
    </location>
</feature>